<dbReference type="GO" id="GO:0008201">
    <property type="term" value="F:heparin binding"/>
    <property type="evidence" value="ECO:0007669"/>
    <property type="project" value="UniProtKB-KW"/>
</dbReference>
<dbReference type="PROSITE" id="PS50923">
    <property type="entry name" value="SUSHI"/>
    <property type="match status" value="4"/>
</dbReference>
<evidence type="ECO:0000256" key="9">
    <source>
        <dbReference type="ARBA" id="ARBA00022737"/>
    </source>
</evidence>
<feature type="disulfide bond" evidence="15">
    <location>
        <begin position="176"/>
        <end position="219"/>
    </location>
</feature>
<keyword evidence="7" id="KW-0358">Heparin-binding</keyword>
<name>A0A667ZS69_9TELE</name>
<organism evidence="17 18">
    <name type="scientific">Myripristis murdjan</name>
    <name type="common">pinecone soldierfish</name>
    <dbReference type="NCBI Taxonomy" id="586833"/>
    <lineage>
        <taxon>Eukaryota</taxon>
        <taxon>Metazoa</taxon>
        <taxon>Chordata</taxon>
        <taxon>Craniata</taxon>
        <taxon>Vertebrata</taxon>
        <taxon>Euteleostomi</taxon>
        <taxon>Actinopterygii</taxon>
        <taxon>Neopterygii</taxon>
        <taxon>Teleostei</taxon>
        <taxon>Neoteleostei</taxon>
        <taxon>Acanthomorphata</taxon>
        <taxon>Holocentriformes</taxon>
        <taxon>Holocentridae</taxon>
        <taxon>Myripristis</taxon>
    </lineage>
</organism>
<keyword evidence="18" id="KW-1185">Reference proteome</keyword>
<evidence type="ECO:0000256" key="4">
    <source>
        <dbReference type="ARBA" id="ARBA00020104"/>
    </source>
</evidence>
<comment type="function">
    <text evidence="1">Binds to various kinds of negatively charged substances such as heparin, phospholipids, and dextran sulfate. May prevent activation of the intrinsic blood coagulation cascade by binding to phospholipids on the surface of damaged cells.</text>
</comment>
<evidence type="ECO:0000256" key="10">
    <source>
        <dbReference type="ARBA" id="ARBA00023136"/>
    </source>
</evidence>
<sequence>ANIMVSGLQRFFNPGAELVLSCKSGYSPVSGPRTIVCSDRGEWTKTRLMCIPKNCPYPDPLDNGDIYYEDTVYQSTVNYTCNEGYILHGASTIVCQANGTWSASLPECKPVMCDLPPIPEFGKIIFDNSISGNTTKYGIRVTYECRPPYALVGNKRGECTASGSWTEPPECQMVSCPPPPPIENGYMSISLQTEFDYMETVKYGCNGNYVIDGGYEIVCQETGEWSLQPACMGKIRGLIKGRILYKGRKIWIEDLNSKVLHKEIVSVYCMDKVRKCGYAVPAQCLNGQLKIPECFEGKAYFMTTQENQR</sequence>
<dbReference type="PANTHER" id="PTHR45656:SF4">
    <property type="entry name" value="PROTEIN CBR-CLEC-78"/>
    <property type="match status" value="1"/>
</dbReference>
<keyword evidence="10" id="KW-0472">Membrane</keyword>
<comment type="caution">
    <text evidence="15">Lacks conserved residue(s) required for the propagation of feature annotation.</text>
</comment>
<dbReference type="PANTHER" id="PTHR45656">
    <property type="entry name" value="PROTEIN CBR-CLEC-78"/>
    <property type="match status" value="1"/>
</dbReference>
<keyword evidence="8" id="KW-0732">Signal</keyword>
<accession>A0A667ZS69</accession>
<dbReference type="FunFam" id="2.10.70.10:FF:000011">
    <property type="entry name" value="CUB and sushi domain-containing protein 3 isoform A"/>
    <property type="match status" value="1"/>
</dbReference>
<evidence type="ECO:0000256" key="13">
    <source>
        <dbReference type="ARBA" id="ARBA00029855"/>
    </source>
</evidence>
<dbReference type="InterPro" id="IPR051277">
    <property type="entry name" value="SEZ6_CSMD_C4BPB_Regulators"/>
</dbReference>
<feature type="domain" description="Sushi" evidence="16">
    <location>
        <begin position="53"/>
        <end position="110"/>
    </location>
</feature>
<keyword evidence="9" id="KW-0677">Repeat</keyword>
<evidence type="ECO:0000256" key="11">
    <source>
        <dbReference type="ARBA" id="ARBA00023157"/>
    </source>
</evidence>
<dbReference type="SUPFAM" id="SSF57535">
    <property type="entry name" value="Complement control module/SCR domain"/>
    <property type="match status" value="5"/>
</dbReference>
<dbReference type="Ensembl" id="ENSMMDT00005044570.1">
    <property type="protein sequence ID" value="ENSMMDP00005043692.1"/>
    <property type="gene ID" value="ENSMMDG00005020071.1"/>
</dbReference>
<evidence type="ECO:0000256" key="1">
    <source>
        <dbReference type="ARBA" id="ARBA00003651"/>
    </source>
</evidence>
<keyword evidence="5" id="KW-0964">Secreted</keyword>
<evidence type="ECO:0000256" key="5">
    <source>
        <dbReference type="ARBA" id="ARBA00022525"/>
    </source>
</evidence>
<dbReference type="Pfam" id="PF00084">
    <property type="entry name" value="Sushi"/>
    <property type="match status" value="4"/>
</dbReference>
<reference evidence="17" key="1">
    <citation type="submission" date="2019-06" db="EMBL/GenBank/DDBJ databases">
        <authorList>
            <consortium name="Wellcome Sanger Institute Data Sharing"/>
        </authorList>
    </citation>
    <scope>NUCLEOTIDE SEQUENCE [LARGE SCALE GENOMIC DNA]</scope>
</reference>
<feature type="disulfide bond" evidence="15">
    <location>
        <begin position="81"/>
        <end position="108"/>
    </location>
</feature>
<evidence type="ECO:0000256" key="3">
    <source>
        <dbReference type="ARBA" id="ARBA00004613"/>
    </source>
</evidence>
<dbReference type="GO" id="GO:0016020">
    <property type="term" value="C:membrane"/>
    <property type="evidence" value="ECO:0007669"/>
    <property type="project" value="UniProtKB-SubCell"/>
</dbReference>
<evidence type="ECO:0000256" key="12">
    <source>
        <dbReference type="ARBA" id="ARBA00023180"/>
    </source>
</evidence>
<evidence type="ECO:0000256" key="8">
    <source>
        <dbReference type="ARBA" id="ARBA00022729"/>
    </source>
</evidence>
<dbReference type="CDD" id="cd00033">
    <property type="entry name" value="CCP"/>
    <property type="match status" value="4"/>
</dbReference>
<dbReference type="GO" id="GO:0005576">
    <property type="term" value="C:extracellular region"/>
    <property type="evidence" value="ECO:0007669"/>
    <property type="project" value="UniProtKB-SubCell"/>
</dbReference>
<protein>
    <recommendedName>
        <fullName evidence="4">Beta-2-glycoprotein 1</fullName>
    </recommendedName>
    <alternativeName>
        <fullName evidence="13">Apolipoprotein H</fullName>
    </alternativeName>
    <alternativeName>
        <fullName evidence="14">Beta-2-glycoprotein I</fullName>
    </alternativeName>
</protein>
<feature type="domain" description="Sushi" evidence="16">
    <location>
        <begin position="111"/>
        <end position="173"/>
    </location>
</feature>
<gene>
    <name evidence="17" type="primary">APOH</name>
</gene>
<dbReference type="InterPro" id="IPR015104">
    <property type="entry name" value="Sushi_2"/>
</dbReference>
<keyword evidence="12" id="KW-0325">Glycoprotein</keyword>
<feature type="domain" description="Sushi" evidence="16">
    <location>
        <begin position="174"/>
        <end position="233"/>
    </location>
</feature>
<dbReference type="AlphaFoldDB" id="A0A667ZS69"/>
<evidence type="ECO:0000256" key="14">
    <source>
        <dbReference type="ARBA" id="ARBA00033414"/>
    </source>
</evidence>
<evidence type="ECO:0000313" key="17">
    <source>
        <dbReference type="Ensembl" id="ENSMMDP00005043692.1"/>
    </source>
</evidence>
<evidence type="ECO:0000313" key="18">
    <source>
        <dbReference type="Proteomes" id="UP000472263"/>
    </source>
</evidence>
<proteinExistence type="predicted"/>
<evidence type="ECO:0000256" key="6">
    <source>
        <dbReference type="ARBA" id="ARBA00022659"/>
    </source>
</evidence>
<dbReference type="GeneTree" id="ENSGT00940000157228"/>
<reference evidence="17" key="2">
    <citation type="submission" date="2025-08" db="UniProtKB">
        <authorList>
            <consortium name="Ensembl"/>
        </authorList>
    </citation>
    <scope>IDENTIFICATION</scope>
</reference>
<evidence type="ECO:0000259" key="16">
    <source>
        <dbReference type="PROSITE" id="PS50923"/>
    </source>
</evidence>
<evidence type="ECO:0000256" key="2">
    <source>
        <dbReference type="ARBA" id="ARBA00004370"/>
    </source>
</evidence>
<dbReference type="Gene3D" id="2.10.70.10">
    <property type="entry name" value="Complement Module, domain 1"/>
    <property type="match status" value="5"/>
</dbReference>
<dbReference type="Proteomes" id="UP000472263">
    <property type="component" value="Chromosome 1"/>
</dbReference>
<evidence type="ECO:0000256" key="7">
    <source>
        <dbReference type="ARBA" id="ARBA00022674"/>
    </source>
</evidence>
<dbReference type="Pfam" id="PF09014">
    <property type="entry name" value="Sushi_2"/>
    <property type="match status" value="1"/>
</dbReference>
<evidence type="ECO:0000256" key="15">
    <source>
        <dbReference type="PROSITE-ProRule" id="PRU00302"/>
    </source>
</evidence>
<dbReference type="InterPro" id="IPR000436">
    <property type="entry name" value="Sushi_SCR_CCP_dom"/>
</dbReference>
<keyword evidence="6 15" id="KW-0768">Sushi</keyword>
<dbReference type="InParanoid" id="A0A667ZS69"/>
<dbReference type="InterPro" id="IPR035976">
    <property type="entry name" value="Sushi/SCR/CCP_sf"/>
</dbReference>
<comment type="subcellular location">
    <subcellularLocation>
        <location evidence="2">Membrane</location>
    </subcellularLocation>
    <subcellularLocation>
        <location evidence="3">Secreted</location>
    </subcellularLocation>
</comment>
<keyword evidence="11 15" id="KW-1015">Disulfide bond</keyword>
<dbReference type="SMART" id="SM00032">
    <property type="entry name" value="CCP"/>
    <property type="match status" value="4"/>
</dbReference>
<reference evidence="17" key="3">
    <citation type="submission" date="2025-09" db="UniProtKB">
        <authorList>
            <consortium name="Ensembl"/>
        </authorList>
    </citation>
    <scope>IDENTIFICATION</scope>
</reference>
<feature type="domain" description="Sushi" evidence="16">
    <location>
        <begin position="1"/>
        <end position="52"/>
    </location>
</feature>